<dbReference type="EMBL" id="CAXIEN010000147">
    <property type="protein sequence ID" value="CAL1281627.1"/>
    <property type="molecule type" value="Genomic_DNA"/>
</dbReference>
<keyword evidence="2" id="KW-1185">Reference proteome</keyword>
<gene>
    <name evidence="1" type="ORF">LARSCL_LOCUS11679</name>
</gene>
<dbReference type="Proteomes" id="UP001497382">
    <property type="component" value="Unassembled WGS sequence"/>
</dbReference>
<accession>A0AAV2AD95</accession>
<comment type="caution">
    <text evidence="1">The sequence shown here is derived from an EMBL/GenBank/DDBJ whole genome shotgun (WGS) entry which is preliminary data.</text>
</comment>
<protein>
    <submittedName>
        <fullName evidence="1">Uncharacterized protein</fullName>
    </submittedName>
</protein>
<evidence type="ECO:0000313" key="2">
    <source>
        <dbReference type="Proteomes" id="UP001497382"/>
    </source>
</evidence>
<name>A0AAV2AD95_9ARAC</name>
<sequence length="182" mass="20449">MALQEESSNTTLYEDHARYSVNEGGYNTFRPPPSYFCAIRLNTYAQQELEPLKCGMICSIPDWNSPFINIQQQQSTASAHQRLPQAMGMDVLMAKGLATYFSLNGTAIAVFGCKFITILSKTSQPTYNDFATVTYPCCISPFSSSVLLKSKQYLNAYVSSYILRFEMGTFVRYEAETREVGL</sequence>
<proteinExistence type="predicted"/>
<dbReference type="AlphaFoldDB" id="A0AAV2AD95"/>
<reference evidence="1 2" key="1">
    <citation type="submission" date="2024-04" db="EMBL/GenBank/DDBJ databases">
        <authorList>
            <person name="Rising A."/>
            <person name="Reimegard J."/>
            <person name="Sonavane S."/>
            <person name="Akerstrom W."/>
            <person name="Nylinder S."/>
            <person name="Hedman E."/>
            <person name="Kallberg Y."/>
        </authorList>
    </citation>
    <scope>NUCLEOTIDE SEQUENCE [LARGE SCALE GENOMIC DNA]</scope>
</reference>
<organism evidence="1 2">
    <name type="scientific">Larinioides sclopetarius</name>
    <dbReference type="NCBI Taxonomy" id="280406"/>
    <lineage>
        <taxon>Eukaryota</taxon>
        <taxon>Metazoa</taxon>
        <taxon>Ecdysozoa</taxon>
        <taxon>Arthropoda</taxon>
        <taxon>Chelicerata</taxon>
        <taxon>Arachnida</taxon>
        <taxon>Araneae</taxon>
        <taxon>Araneomorphae</taxon>
        <taxon>Entelegynae</taxon>
        <taxon>Araneoidea</taxon>
        <taxon>Araneidae</taxon>
        <taxon>Larinioides</taxon>
    </lineage>
</organism>
<evidence type="ECO:0000313" key="1">
    <source>
        <dbReference type="EMBL" id="CAL1281627.1"/>
    </source>
</evidence>